<comment type="caution">
    <text evidence="4">The sequence shown here is derived from an EMBL/GenBank/DDBJ whole genome shotgun (WGS) entry which is preliminary data.</text>
</comment>
<dbReference type="InterPro" id="IPR016181">
    <property type="entry name" value="Acyl_CoA_acyltransferase"/>
</dbReference>
<organism evidence="4 5">
    <name type="scientific">Geodermatophilus maliterrae</name>
    <dbReference type="NCBI Taxonomy" id="3162531"/>
    <lineage>
        <taxon>Bacteria</taxon>
        <taxon>Bacillati</taxon>
        <taxon>Actinomycetota</taxon>
        <taxon>Actinomycetes</taxon>
        <taxon>Geodermatophilales</taxon>
        <taxon>Geodermatophilaceae</taxon>
        <taxon>Geodermatophilus</taxon>
    </lineage>
</organism>
<evidence type="ECO:0000313" key="4">
    <source>
        <dbReference type="EMBL" id="MEX5718487.1"/>
    </source>
</evidence>
<evidence type="ECO:0000313" key="5">
    <source>
        <dbReference type="Proteomes" id="UP001560045"/>
    </source>
</evidence>
<proteinExistence type="predicted"/>
<dbReference type="SUPFAM" id="SSF55729">
    <property type="entry name" value="Acyl-CoA N-acyltransferases (Nat)"/>
    <property type="match status" value="1"/>
</dbReference>
<dbReference type="InterPro" id="IPR050832">
    <property type="entry name" value="Bact_Acetyltransf"/>
</dbReference>
<gene>
    <name evidence="4" type="ORF">ABQ292_08950</name>
</gene>
<dbReference type="CDD" id="cd04301">
    <property type="entry name" value="NAT_SF"/>
    <property type="match status" value="1"/>
</dbReference>
<dbReference type="Gene3D" id="3.40.630.30">
    <property type="match status" value="1"/>
</dbReference>
<evidence type="ECO:0000259" key="3">
    <source>
        <dbReference type="PROSITE" id="PS51186"/>
    </source>
</evidence>
<dbReference type="GO" id="GO:0016746">
    <property type="term" value="F:acyltransferase activity"/>
    <property type="evidence" value="ECO:0007669"/>
    <property type="project" value="UniProtKB-KW"/>
</dbReference>
<dbReference type="PANTHER" id="PTHR43877">
    <property type="entry name" value="AMINOALKYLPHOSPHONATE N-ACETYLTRANSFERASE-RELATED-RELATED"/>
    <property type="match status" value="1"/>
</dbReference>
<protein>
    <submittedName>
        <fullName evidence="4">GNAT family N-acetyltransferase</fullName>
        <ecNumber evidence="4">2.3.-.-</ecNumber>
    </submittedName>
</protein>
<keyword evidence="1 4" id="KW-0808">Transferase</keyword>
<keyword evidence="5" id="KW-1185">Reference proteome</keyword>
<accession>A0ABV3XDA6</accession>
<reference evidence="4 5" key="1">
    <citation type="submission" date="2024-06" db="EMBL/GenBank/DDBJ databases">
        <title>Draft genome sequence of Geodermatophilus badlandi, a novel member of the Geodermatophilaceae isolated from badland sedimentary rocks in the Red desert, Wyoming, USA.</title>
        <authorList>
            <person name="Ben Tekaya S."/>
            <person name="Nouioui I."/>
            <person name="Flores G.M."/>
            <person name="Shaal M.N."/>
            <person name="Bredoire F."/>
            <person name="Basile F."/>
            <person name="Van Diepen L."/>
            <person name="Ward N.L."/>
        </authorList>
    </citation>
    <scope>NUCLEOTIDE SEQUENCE [LARGE SCALE GENOMIC DNA]</scope>
    <source>
        <strain evidence="4 5">WL48A</strain>
    </source>
</reference>
<keyword evidence="2 4" id="KW-0012">Acyltransferase</keyword>
<feature type="domain" description="N-acetyltransferase" evidence="3">
    <location>
        <begin position="4"/>
        <end position="161"/>
    </location>
</feature>
<dbReference type="Proteomes" id="UP001560045">
    <property type="component" value="Unassembled WGS sequence"/>
</dbReference>
<name>A0ABV3XDA6_9ACTN</name>
<dbReference type="InterPro" id="IPR000182">
    <property type="entry name" value="GNAT_dom"/>
</dbReference>
<evidence type="ECO:0000256" key="1">
    <source>
        <dbReference type="ARBA" id="ARBA00022679"/>
    </source>
</evidence>
<dbReference type="Pfam" id="PF13673">
    <property type="entry name" value="Acetyltransf_10"/>
    <property type="match status" value="1"/>
</dbReference>
<evidence type="ECO:0000256" key="2">
    <source>
        <dbReference type="ARBA" id="ARBA00023315"/>
    </source>
</evidence>
<sequence length="166" mass="17291">MSDVVVRPAVAADAPRLASISRAAIAAADVYPPAQRAAWASRRSVAAHVRYIEVTRVLVASVDGVVAGFASVALSPVDALVAGEVDQLYVDPSSGGRGVARTLLAAVESAAREAGLASLVTHASWRAVPVFERSGYRQEEVESVTLDGEVLTRARMSKPLGRAMPA</sequence>
<dbReference type="PROSITE" id="PS51186">
    <property type="entry name" value="GNAT"/>
    <property type="match status" value="1"/>
</dbReference>
<dbReference type="RefSeq" id="WP_369205388.1">
    <property type="nucleotide sequence ID" value="NZ_JBFNXQ010000021.1"/>
</dbReference>
<dbReference type="EMBL" id="JBFNXQ010000021">
    <property type="protein sequence ID" value="MEX5718487.1"/>
    <property type="molecule type" value="Genomic_DNA"/>
</dbReference>
<dbReference type="EC" id="2.3.-.-" evidence="4"/>